<dbReference type="EMBL" id="CM047742">
    <property type="protein sequence ID" value="KAJ0034314.1"/>
    <property type="molecule type" value="Genomic_DNA"/>
</dbReference>
<evidence type="ECO:0000313" key="1">
    <source>
        <dbReference type="EMBL" id="KAJ0034314.1"/>
    </source>
</evidence>
<gene>
    <name evidence="1" type="ORF">Pint_26173</name>
</gene>
<sequence length="146" mass="17687">MIGNSVWIQFFFIIFLIIFHNLQASTFAFDEDRLIRIKFKVHIINGLSSNEYPLIIHCYSNDDDLGEHTLWMNNEFKFRFGNHVWRLTHFWCVMRCGLNKKTIDVFRSGVETKTCRRTGNCFWSAREEGFYFSNDNQSWVKRYDWF</sequence>
<comment type="caution">
    <text evidence="1">The sequence shown here is derived from an EMBL/GenBank/DDBJ whole genome shotgun (WGS) entry which is preliminary data.</text>
</comment>
<evidence type="ECO:0000313" key="2">
    <source>
        <dbReference type="Proteomes" id="UP001163603"/>
    </source>
</evidence>
<organism evidence="1 2">
    <name type="scientific">Pistacia integerrima</name>
    <dbReference type="NCBI Taxonomy" id="434235"/>
    <lineage>
        <taxon>Eukaryota</taxon>
        <taxon>Viridiplantae</taxon>
        <taxon>Streptophyta</taxon>
        <taxon>Embryophyta</taxon>
        <taxon>Tracheophyta</taxon>
        <taxon>Spermatophyta</taxon>
        <taxon>Magnoliopsida</taxon>
        <taxon>eudicotyledons</taxon>
        <taxon>Gunneridae</taxon>
        <taxon>Pentapetalae</taxon>
        <taxon>rosids</taxon>
        <taxon>malvids</taxon>
        <taxon>Sapindales</taxon>
        <taxon>Anacardiaceae</taxon>
        <taxon>Pistacia</taxon>
    </lineage>
</organism>
<name>A0ACC0YEB4_9ROSI</name>
<proteinExistence type="predicted"/>
<accession>A0ACC0YEB4</accession>
<reference evidence="2" key="1">
    <citation type="journal article" date="2023" name="G3 (Bethesda)">
        <title>Genome assembly and association tests identify interacting loci associated with vigor, precocity, and sex in interspecific pistachio rootstocks.</title>
        <authorList>
            <person name="Palmer W."/>
            <person name="Jacygrad E."/>
            <person name="Sagayaradj S."/>
            <person name="Cavanaugh K."/>
            <person name="Han R."/>
            <person name="Bertier L."/>
            <person name="Beede B."/>
            <person name="Kafkas S."/>
            <person name="Golino D."/>
            <person name="Preece J."/>
            <person name="Michelmore R."/>
        </authorList>
    </citation>
    <scope>NUCLEOTIDE SEQUENCE [LARGE SCALE GENOMIC DNA]</scope>
</reference>
<protein>
    <submittedName>
        <fullName evidence="1">Uncharacterized protein</fullName>
    </submittedName>
</protein>
<keyword evidence="2" id="KW-1185">Reference proteome</keyword>
<dbReference type="Proteomes" id="UP001163603">
    <property type="component" value="Chromosome 7"/>
</dbReference>